<feature type="domain" description="Lambda phage tail tube protein N-terminal" evidence="1">
    <location>
        <begin position="21"/>
        <end position="134"/>
    </location>
</feature>
<sequence length="135" mass="14317">MANIGYATFLYYGTAGMAATTEITNVKSISIGGVSVGSVDTTVLQATNAAKTFLSGLIDGGEITFTIQFDGTQYATLYGFLRTTKSWQVTFPDTGAATFASDGFITNISVPTLQNEDEIVYDITVKLTGKPVWTA</sequence>
<dbReference type="EMBL" id="MFKF01000416">
    <property type="protein sequence ID" value="OGG44113.1"/>
    <property type="molecule type" value="Genomic_DNA"/>
</dbReference>
<reference evidence="2 3" key="1">
    <citation type="journal article" date="2016" name="Nat. Commun.">
        <title>Thousands of microbial genomes shed light on interconnected biogeochemical processes in an aquifer system.</title>
        <authorList>
            <person name="Anantharaman K."/>
            <person name="Brown C.T."/>
            <person name="Hug L.A."/>
            <person name="Sharon I."/>
            <person name="Castelle C.J."/>
            <person name="Probst A.J."/>
            <person name="Thomas B.C."/>
            <person name="Singh A."/>
            <person name="Wilkins M.J."/>
            <person name="Karaoz U."/>
            <person name="Brodie E.L."/>
            <person name="Williams K.H."/>
            <person name="Hubbard S.S."/>
            <person name="Banfield J.F."/>
        </authorList>
    </citation>
    <scope>NUCLEOTIDE SEQUENCE [LARGE SCALE GENOMIC DNA]</scope>
    <source>
        <strain evidence="3">RIFCSPLOWO2_12_FULL_64_10</strain>
    </source>
</reference>
<dbReference type="Gene3D" id="4.10.410.40">
    <property type="match status" value="1"/>
</dbReference>
<dbReference type="AlphaFoldDB" id="A0A1F6C4U6"/>
<gene>
    <name evidence="2" type="ORF">A3F84_27775</name>
</gene>
<protein>
    <recommendedName>
        <fullName evidence="1">Lambda phage tail tube protein N-terminal domain-containing protein</fullName>
    </recommendedName>
</protein>
<organism evidence="2 3">
    <name type="scientific">Handelsmanbacteria sp. (strain RIFCSPLOWO2_12_FULL_64_10)</name>
    <dbReference type="NCBI Taxonomy" id="1817868"/>
    <lineage>
        <taxon>Bacteria</taxon>
        <taxon>Candidatus Handelsmaniibacteriota</taxon>
    </lineage>
</organism>
<evidence type="ECO:0000313" key="2">
    <source>
        <dbReference type="EMBL" id="OGG44113.1"/>
    </source>
</evidence>
<accession>A0A1F6C4U6</accession>
<name>A0A1F6C4U6_HANXR</name>
<evidence type="ECO:0000259" key="1">
    <source>
        <dbReference type="Pfam" id="PF16461"/>
    </source>
</evidence>
<comment type="caution">
    <text evidence="2">The sequence shown here is derived from an EMBL/GenBank/DDBJ whole genome shotgun (WGS) entry which is preliminary data.</text>
</comment>
<evidence type="ECO:0000313" key="3">
    <source>
        <dbReference type="Proteomes" id="UP000178606"/>
    </source>
</evidence>
<proteinExistence type="predicted"/>
<dbReference type="InterPro" id="IPR032494">
    <property type="entry name" value="Phage_TTP_N"/>
</dbReference>
<dbReference type="Pfam" id="PF16461">
    <property type="entry name" value="Phage_TTP_12"/>
    <property type="match status" value="1"/>
</dbReference>
<dbReference type="Proteomes" id="UP000178606">
    <property type="component" value="Unassembled WGS sequence"/>
</dbReference>